<accession>A0A8C4S3S5</accession>
<dbReference type="InterPro" id="IPR036388">
    <property type="entry name" value="WH-like_DNA-bd_sf"/>
</dbReference>
<dbReference type="Gene3D" id="3.30.420.10">
    <property type="entry name" value="Ribonuclease H-like superfamily/Ribonuclease H"/>
    <property type="match status" value="1"/>
</dbReference>
<dbReference type="GO" id="GO:0015074">
    <property type="term" value="P:DNA integration"/>
    <property type="evidence" value="ECO:0007669"/>
    <property type="project" value="InterPro"/>
</dbReference>
<reference evidence="3" key="3">
    <citation type="submission" date="2025-09" db="UniProtKB">
        <authorList>
            <consortium name="Ensembl"/>
        </authorList>
    </citation>
    <scope>IDENTIFICATION</scope>
</reference>
<protein>
    <recommendedName>
        <fullName evidence="5">Transposase</fullName>
    </recommendedName>
</protein>
<dbReference type="SUPFAM" id="SSF46689">
    <property type="entry name" value="Homeodomain-like"/>
    <property type="match status" value="1"/>
</dbReference>
<evidence type="ECO:0000313" key="3">
    <source>
        <dbReference type="Ensembl" id="ENSECRP00000010980.1"/>
    </source>
</evidence>
<keyword evidence="4" id="KW-1185">Reference proteome</keyword>
<dbReference type="PANTHER" id="PTHR23022">
    <property type="entry name" value="TRANSPOSABLE ELEMENT-RELATED"/>
    <property type="match status" value="1"/>
</dbReference>
<dbReference type="GO" id="GO:0003677">
    <property type="term" value="F:DNA binding"/>
    <property type="evidence" value="ECO:0007669"/>
    <property type="project" value="InterPro"/>
</dbReference>
<dbReference type="GO" id="GO:0006313">
    <property type="term" value="P:DNA transposition"/>
    <property type="evidence" value="ECO:0007669"/>
    <property type="project" value="InterPro"/>
</dbReference>
<evidence type="ECO:0000259" key="2">
    <source>
        <dbReference type="Pfam" id="PF13358"/>
    </source>
</evidence>
<dbReference type="Pfam" id="PF13358">
    <property type="entry name" value="DDE_3"/>
    <property type="match status" value="1"/>
</dbReference>
<dbReference type="Proteomes" id="UP000694620">
    <property type="component" value="Chromosome 8"/>
</dbReference>
<dbReference type="InterPro" id="IPR009057">
    <property type="entry name" value="Homeodomain-like_sf"/>
</dbReference>
<reference evidence="3" key="1">
    <citation type="submission" date="2021-06" db="EMBL/GenBank/DDBJ databases">
        <authorList>
            <consortium name="Wellcome Sanger Institute Data Sharing"/>
        </authorList>
    </citation>
    <scope>NUCLEOTIDE SEQUENCE [LARGE SCALE GENOMIC DNA]</scope>
</reference>
<evidence type="ECO:0000259" key="1">
    <source>
        <dbReference type="Pfam" id="PF01498"/>
    </source>
</evidence>
<dbReference type="AlphaFoldDB" id="A0A8C4S3S5"/>
<dbReference type="NCBIfam" id="NF033545">
    <property type="entry name" value="transpos_IS630"/>
    <property type="match status" value="1"/>
</dbReference>
<reference evidence="3" key="2">
    <citation type="submission" date="2025-08" db="UniProtKB">
        <authorList>
            <consortium name="Ensembl"/>
        </authorList>
    </citation>
    <scope>IDENTIFICATION</scope>
</reference>
<evidence type="ECO:0008006" key="5">
    <source>
        <dbReference type="Google" id="ProtNLM"/>
    </source>
</evidence>
<dbReference type="InterPro" id="IPR038717">
    <property type="entry name" value="Tc1-like_DDE_dom"/>
</dbReference>
<dbReference type="InterPro" id="IPR002492">
    <property type="entry name" value="Transposase_Tc1-like"/>
</dbReference>
<feature type="domain" description="Tc1-like transposase DDE" evidence="2">
    <location>
        <begin position="146"/>
        <end position="298"/>
    </location>
</feature>
<dbReference type="Pfam" id="PF13384">
    <property type="entry name" value="HTH_23"/>
    <property type="match status" value="1"/>
</dbReference>
<dbReference type="InterPro" id="IPR036397">
    <property type="entry name" value="RNaseH_sf"/>
</dbReference>
<sequence length="341" mass="39297">MARLRTATRHKVVILHQQGLSQTKISKQTGVSRCAVQALLKKHKETGNIEDRRHSGRPRKLSAADERHIKLITLRNRKMSSSAISSELAETSGIQVHSSTVRRRLARSGLHGRVASKKPYLRRGNKAKRLKYARKHRNWGAEKWQQVLWTDESKFEIFGCSRRQFVRRRAGERYNNECLQATVKHGEGSLNVWGCISANGVGDLVRINGVLNAEKYRQILIHHAMPSGRRMIGPKFILQQDNDPKHTAKVIKNYLQRKEEQEVLEVMVWPPQSPDLNIIECVWDYMKRQKDVRKPTSTEDLWLVLQDVWNNLPAEFLQKLCASVPRRIDAVLKSKGGHTKY</sequence>
<dbReference type="Ensembl" id="ENSECRT00000011157.1">
    <property type="protein sequence ID" value="ENSECRP00000010980.1"/>
    <property type="gene ID" value="ENSECRG00000007302.1"/>
</dbReference>
<evidence type="ECO:0000313" key="4">
    <source>
        <dbReference type="Proteomes" id="UP000694620"/>
    </source>
</evidence>
<feature type="domain" description="Transposase Tc1-like" evidence="1">
    <location>
        <begin position="67"/>
        <end position="138"/>
    </location>
</feature>
<dbReference type="GeneTree" id="ENSGT01150000286914"/>
<dbReference type="InterPro" id="IPR047655">
    <property type="entry name" value="Transpos_IS630-like"/>
</dbReference>
<proteinExistence type="predicted"/>
<dbReference type="PANTHER" id="PTHR23022:SF135">
    <property type="entry name" value="SI:DKEY-77F5.3"/>
    <property type="match status" value="1"/>
</dbReference>
<dbReference type="Pfam" id="PF01498">
    <property type="entry name" value="HTH_Tnp_Tc3_2"/>
    <property type="match status" value="1"/>
</dbReference>
<organism evidence="3 4">
    <name type="scientific">Erpetoichthys calabaricus</name>
    <name type="common">Rope fish</name>
    <name type="synonym">Calamoichthys calabaricus</name>
    <dbReference type="NCBI Taxonomy" id="27687"/>
    <lineage>
        <taxon>Eukaryota</taxon>
        <taxon>Metazoa</taxon>
        <taxon>Chordata</taxon>
        <taxon>Craniata</taxon>
        <taxon>Vertebrata</taxon>
        <taxon>Euteleostomi</taxon>
        <taxon>Actinopterygii</taxon>
        <taxon>Polypteriformes</taxon>
        <taxon>Polypteridae</taxon>
        <taxon>Erpetoichthys</taxon>
    </lineage>
</organism>
<dbReference type="InterPro" id="IPR052338">
    <property type="entry name" value="Transposase_5"/>
</dbReference>
<name>A0A8C4S3S5_ERPCA</name>
<dbReference type="Gene3D" id="1.10.10.10">
    <property type="entry name" value="Winged helix-like DNA-binding domain superfamily/Winged helix DNA-binding domain"/>
    <property type="match status" value="1"/>
</dbReference>